<reference evidence="1" key="1">
    <citation type="journal article" date="2023" name="Science">
        <title>Genome structures resolve the early diversification of teleost fishes.</title>
        <authorList>
            <person name="Parey E."/>
            <person name="Louis A."/>
            <person name="Montfort J."/>
            <person name="Bouchez O."/>
            <person name="Roques C."/>
            <person name="Iampietro C."/>
            <person name="Lluch J."/>
            <person name="Castinel A."/>
            <person name="Donnadieu C."/>
            <person name="Desvignes T."/>
            <person name="Floi Bucao C."/>
            <person name="Jouanno E."/>
            <person name="Wen M."/>
            <person name="Mejri S."/>
            <person name="Dirks R."/>
            <person name="Jansen H."/>
            <person name="Henkel C."/>
            <person name="Chen W.J."/>
            <person name="Zahm M."/>
            <person name="Cabau C."/>
            <person name="Klopp C."/>
            <person name="Thompson A.W."/>
            <person name="Robinson-Rechavi M."/>
            <person name="Braasch I."/>
            <person name="Lecointre G."/>
            <person name="Bobe J."/>
            <person name="Postlethwait J.H."/>
            <person name="Berthelot C."/>
            <person name="Roest Crollius H."/>
            <person name="Guiguen Y."/>
        </authorList>
    </citation>
    <scope>NUCLEOTIDE SEQUENCE</scope>
    <source>
        <strain evidence="1">NC1722</strain>
    </source>
</reference>
<dbReference type="Proteomes" id="UP001221898">
    <property type="component" value="Unassembled WGS sequence"/>
</dbReference>
<comment type="caution">
    <text evidence="1">The sequence shown here is derived from an EMBL/GenBank/DDBJ whole genome shotgun (WGS) entry which is preliminary data.</text>
</comment>
<dbReference type="PANTHER" id="PTHR37984">
    <property type="entry name" value="PROTEIN CBG26694"/>
    <property type="match status" value="1"/>
</dbReference>
<dbReference type="SUPFAM" id="SSF56672">
    <property type="entry name" value="DNA/RNA polymerases"/>
    <property type="match status" value="1"/>
</dbReference>
<evidence type="ECO:0000313" key="1">
    <source>
        <dbReference type="EMBL" id="KAJ8405642.1"/>
    </source>
</evidence>
<evidence type="ECO:0008006" key="3">
    <source>
        <dbReference type="Google" id="ProtNLM"/>
    </source>
</evidence>
<dbReference type="InterPro" id="IPR043502">
    <property type="entry name" value="DNA/RNA_pol_sf"/>
</dbReference>
<name>A0AAD7WQK8_9TELE</name>
<proteinExistence type="predicted"/>
<evidence type="ECO:0000313" key="2">
    <source>
        <dbReference type="Proteomes" id="UP001221898"/>
    </source>
</evidence>
<accession>A0AAD7WQK8</accession>
<dbReference type="Gene3D" id="3.10.10.10">
    <property type="entry name" value="HIV Type 1 Reverse Transcriptase, subunit A, domain 1"/>
    <property type="match status" value="1"/>
</dbReference>
<protein>
    <recommendedName>
        <fullName evidence="3">Reverse transcriptase/retrotransposon-derived protein RNase H-like domain-containing protein</fullName>
    </recommendedName>
</protein>
<dbReference type="FunFam" id="3.30.70.270:FF:000063">
    <property type="entry name" value="Zinc knuckle domaincontaining protein"/>
    <property type="match status" value="1"/>
</dbReference>
<sequence length="211" mass="24024">MFITPFGRYSYNRLCFRISSAPEHFQKRMQQVLEGLEGVLCQMDDVLIWGATQIKFLGQIIEASGISADPDKVSAVRAMNELSNVSEVRRFLGMTNHLGKFLPHLAERTRPLRDLLKKSNMWTWGLQQQQAFDSIKQELTTPPGLALVPGDSTTEGLREEEINLYADSVIASLPATEKRLREIQTHQDNDDILRQLKQYCVEGWPDKFSIG</sequence>
<gene>
    <name evidence="1" type="ORF">AAFF_G00316220</name>
</gene>
<dbReference type="PANTHER" id="PTHR37984:SF5">
    <property type="entry name" value="PROTEIN NYNRIN-LIKE"/>
    <property type="match status" value="1"/>
</dbReference>
<dbReference type="AlphaFoldDB" id="A0AAD7WQK8"/>
<organism evidence="1 2">
    <name type="scientific">Aldrovandia affinis</name>
    <dbReference type="NCBI Taxonomy" id="143900"/>
    <lineage>
        <taxon>Eukaryota</taxon>
        <taxon>Metazoa</taxon>
        <taxon>Chordata</taxon>
        <taxon>Craniata</taxon>
        <taxon>Vertebrata</taxon>
        <taxon>Euteleostomi</taxon>
        <taxon>Actinopterygii</taxon>
        <taxon>Neopterygii</taxon>
        <taxon>Teleostei</taxon>
        <taxon>Notacanthiformes</taxon>
        <taxon>Halosauridae</taxon>
        <taxon>Aldrovandia</taxon>
    </lineage>
</organism>
<keyword evidence="2" id="KW-1185">Reference proteome</keyword>
<dbReference type="Gene3D" id="3.30.70.270">
    <property type="match status" value="2"/>
</dbReference>
<dbReference type="InterPro" id="IPR050951">
    <property type="entry name" value="Retrovirus_Pol_polyprotein"/>
</dbReference>
<dbReference type="EMBL" id="JAINUG010000047">
    <property type="protein sequence ID" value="KAJ8405642.1"/>
    <property type="molecule type" value="Genomic_DNA"/>
</dbReference>
<dbReference type="InterPro" id="IPR043128">
    <property type="entry name" value="Rev_trsase/Diguanyl_cyclase"/>
</dbReference>